<dbReference type="GeneID" id="62237328"/>
<proteinExistence type="predicted"/>
<dbReference type="InterPro" id="IPR007817">
    <property type="entry name" value="Isocyanide_synthase_DIT1"/>
</dbReference>
<evidence type="ECO:0000313" key="2">
    <source>
        <dbReference type="Proteomes" id="UP000783213"/>
    </source>
</evidence>
<gene>
    <name evidence="1" type="ORF">EAE98_010557</name>
</gene>
<evidence type="ECO:0000313" key="1">
    <source>
        <dbReference type="EMBL" id="KAF7916835.1"/>
    </source>
</evidence>
<organism evidence="1 2">
    <name type="scientific">Botrytis deweyae</name>
    <dbReference type="NCBI Taxonomy" id="2478750"/>
    <lineage>
        <taxon>Eukaryota</taxon>
        <taxon>Fungi</taxon>
        <taxon>Dikarya</taxon>
        <taxon>Ascomycota</taxon>
        <taxon>Pezizomycotina</taxon>
        <taxon>Leotiomycetes</taxon>
        <taxon>Helotiales</taxon>
        <taxon>Sclerotiniaceae</taxon>
        <taxon>Botrytis</taxon>
    </lineage>
</organism>
<dbReference type="RefSeq" id="XP_038805538.1">
    <property type="nucleotide sequence ID" value="XM_038958178.1"/>
</dbReference>
<dbReference type="Pfam" id="PF05141">
    <property type="entry name" value="DIT1_PvcA"/>
    <property type="match status" value="1"/>
</dbReference>
<keyword evidence="2" id="KW-1185">Reference proteome</keyword>
<protein>
    <recommendedName>
        <fullName evidence="3">TauD/TfdA-like domain-containing protein</fullName>
    </recommendedName>
</protein>
<evidence type="ECO:0008006" key="3">
    <source>
        <dbReference type="Google" id="ProtNLM"/>
    </source>
</evidence>
<reference evidence="1 2" key="1">
    <citation type="journal article" date="2020" name="Genome Biol. Evol.">
        <title>Comparative genomics of Sclerotiniaceae.</title>
        <authorList>
            <person name="Valero Jimenez C.A."/>
            <person name="Steentjes M."/>
            <person name="Scholten O.E."/>
            <person name="Van Kan J.A.L."/>
        </authorList>
    </citation>
    <scope>NUCLEOTIDE SEQUENCE [LARGE SCALE GENOMIC DNA]</scope>
    <source>
        <strain evidence="1 2">B1</strain>
    </source>
</reference>
<dbReference type="Proteomes" id="UP000783213">
    <property type="component" value="Unassembled WGS sequence"/>
</dbReference>
<accession>A0ABQ7I8X9</accession>
<dbReference type="EMBL" id="RCSX01000037">
    <property type="protein sequence ID" value="KAF7916835.1"/>
    <property type="molecule type" value="Genomic_DNA"/>
</dbReference>
<comment type="caution">
    <text evidence="1">The sequence shown here is derived from an EMBL/GenBank/DDBJ whole genome shotgun (WGS) entry which is preliminary data.</text>
</comment>
<name>A0ABQ7I8X9_9HELO</name>
<dbReference type="PANTHER" id="PTHR37285:SF5">
    <property type="entry name" value="SPORE WALL MATURATION PROTEIN DIT1"/>
    <property type="match status" value="1"/>
</dbReference>
<dbReference type="PANTHER" id="PTHR37285">
    <property type="entry name" value="SPORE WALL MATURATION PROTEIN DIT1"/>
    <property type="match status" value="1"/>
</dbReference>
<sequence>MEKCSTMSSTTNPSITVVCNEILDIIFDYALNKFDDTKDQHSAGKPKFLSVIEKFVSSGTPVEMCLPAFPFKSSNKVHKVFGILPDKAEEIALDRLNTMCLRIGEVFQPGAKCTIISDGLVYNDLLCISDRDTWAYGEALRAMSVNKGFDHIGFSRIQDFVNFSLPEKLDEITYVANATNFRLSMINRWGKDSINIEDEIANNPDTKMTYLGYRRFLESDLRYIFPLGNGRSNTNYKKNVRYLAKQMLIRGYAFAGAVKYAFPNHLRLSIHQSTGDHKISMSLLDTKTGFTTPWHCSVALMADGEWISAPMGDFKENDNLEVVYEDGRPSYFKERMHVLEKQMDDKKPAANLQTSKAFEGHSSRFMDDKNAASEKFQQQSSVVVSILAI</sequence>